<gene>
    <name evidence="10" type="ORF">A9Q02_03840</name>
</gene>
<comment type="cofactor">
    <cofactor evidence="1 7">
        <name>pyridoxal 5'-phosphate</name>
        <dbReference type="ChEBI" id="CHEBI:597326"/>
    </cofactor>
</comment>
<proteinExistence type="inferred from homology"/>
<keyword evidence="5 8" id="KW-0663">Pyridoxal phosphate</keyword>
<dbReference type="InterPro" id="IPR000192">
    <property type="entry name" value="Aminotrans_V_dom"/>
</dbReference>
<evidence type="ECO:0000256" key="7">
    <source>
        <dbReference type="RuleBase" id="RU004504"/>
    </source>
</evidence>
<evidence type="ECO:0000313" key="10">
    <source>
        <dbReference type="EMBL" id="PDV97596.1"/>
    </source>
</evidence>
<dbReference type="AlphaFoldDB" id="A0A2H3KZ09"/>
<dbReference type="OrthoDB" id="9804366at2"/>
<dbReference type="GO" id="GO:0006534">
    <property type="term" value="P:cysteine metabolic process"/>
    <property type="evidence" value="ECO:0007669"/>
    <property type="project" value="UniProtKB-UniRule"/>
</dbReference>
<reference evidence="10 11" key="1">
    <citation type="submission" date="2016-05" db="EMBL/GenBank/DDBJ databases">
        <authorList>
            <person name="Lavstsen T."/>
            <person name="Jespersen J.S."/>
        </authorList>
    </citation>
    <scope>NUCLEOTIDE SEQUENCE [LARGE SCALE GENOMIC DNA]</scope>
    <source>
        <strain evidence="10 11">B7-9</strain>
    </source>
</reference>
<feature type="domain" description="Aminotransferase class V" evidence="9">
    <location>
        <begin position="30"/>
        <end position="400"/>
    </location>
</feature>
<comment type="function">
    <text evidence="8">Catalyzes the removal of elemental sulfur and selenium atoms from L-cysteine, L-cystine, L-selenocysteine, and L-selenocystine to produce L-alanine.</text>
</comment>
<name>A0A2H3KZ09_9CHLR</name>
<dbReference type="EMBL" id="LYXE01000127">
    <property type="protein sequence ID" value="PDV97596.1"/>
    <property type="molecule type" value="Genomic_DNA"/>
</dbReference>
<dbReference type="InterPro" id="IPR015422">
    <property type="entry name" value="PyrdxlP-dep_Trfase_small"/>
</dbReference>
<dbReference type="PANTHER" id="PTHR43586">
    <property type="entry name" value="CYSTEINE DESULFURASE"/>
    <property type="match status" value="1"/>
</dbReference>
<comment type="caution">
    <text evidence="10">The sequence shown here is derived from an EMBL/GenBank/DDBJ whole genome shotgun (WGS) entry which is preliminary data.</text>
</comment>
<dbReference type="Pfam" id="PF00266">
    <property type="entry name" value="Aminotran_5"/>
    <property type="match status" value="1"/>
</dbReference>
<dbReference type="InterPro" id="IPR020578">
    <property type="entry name" value="Aminotrans_V_PyrdxlP_BS"/>
</dbReference>
<dbReference type="GO" id="GO:0031071">
    <property type="term" value="F:cysteine desulfurase activity"/>
    <property type="evidence" value="ECO:0007669"/>
    <property type="project" value="UniProtKB-UniRule"/>
</dbReference>
<accession>A0A2H3KZ09</accession>
<evidence type="ECO:0000313" key="11">
    <source>
        <dbReference type="Proteomes" id="UP000220922"/>
    </source>
</evidence>
<keyword evidence="4 8" id="KW-0808">Transferase</keyword>
<organism evidence="10 11">
    <name type="scientific">Candidatus Chloroploca asiatica</name>
    <dbReference type="NCBI Taxonomy" id="1506545"/>
    <lineage>
        <taxon>Bacteria</taxon>
        <taxon>Bacillati</taxon>
        <taxon>Chloroflexota</taxon>
        <taxon>Chloroflexia</taxon>
        <taxon>Chloroflexales</taxon>
        <taxon>Chloroflexineae</taxon>
        <taxon>Oscillochloridaceae</taxon>
        <taxon>Candidatus Chloroploca</taxon>
    </lineage>
</organism>
<evidence type="ECO:0000256" key="1">
    <source>
        <dbReference type="ARBA" id="ARBA00001933"/>
    </source>
</evidence>
<evidence type="ECO:0000256" key="5">
    <source>
        <dbReference type="ARBA" id="ARBA00022898"/>
    </source>
</evidence>
<sequence>MSTLTQFDVLAIRREFPILQQEVHGHRLAFLDSAASSQKPRQVIDCLEDYYRRYNANVHRGVYKFSEEATFAYERARGKVARFIGAASQREIIFTRNTTEAINLVAQTWGATNLRPGDRILLSLMEHHSNIVPWQMIAQRTGAILDYLSIDGEGRLVLEELDQKLTEQTKLVALTHQSNMLGTINPVRMIAERAHAVGAVMLVDGAQSVPHMPVNVTELGCDFLAFSGHKMCAPTGIGVLWGRRKLLEAMPPFLGGGSMIKVVELEQSTYADVPARFEAGTPAIGEAIALGEAIDYLSAIGMEAIYQHEVELMAYALERLGNVPGLTLYGPLTTEQRGGAFSFTLAGVHPHDVAAILDGQGIAVRAGHHCTQPLHRHFDVPATTRASFYIYNLPEEVDRLAVGLEKASKLFQ</sequence>
<dbReference type="SUPFAM" id="SSF53383">
    <property type="entry name" value="PLP-dependent transferases"/>
    <property type="match status" value="1"/>
</dbReference>
<dbReference type="InterPro" id="IPR015421">
    <property type="entry name" value="PyrdxlP-dep_Trfase_major"/>
</dbReference>
<dbReference type="CDD" id="cd06453">
    <property type="entry name" value="SufS_like"/>
    <property type="match status" value="1"/>
</dbReference>
<evidence type="ECO:0000256" key="2">
    <source>
        <dbReference type="ARBA" id="ARBA00010447"/>
    </source>
</evidence>
<evidence type="ECO:0000256" key="8">
    <source>
        <dbReference type="RuleBase" id="RU004506"/>
    </source>
</evidence>
<dbReference type="InterPro" id="IPR010970">
    <property type="entry name" value="Cys_dSase_SufS"/>
</dbReference>
<dbReference type="Gene3D" id="3.40.640.10">
    <property type="entry name" value="Type I PLP-dependent aspartate aminotransferase-like (Major domain)"/>
    <property type="match status" value="1"/>
</dbReference>
<dbReference type="Gene3D" id="3.90.1150.10">
    <property type="entry name" value="Aspartate Aminotransferase, domain 1"/>
    <property type="match status" value="1"/>
</dbReference>
<comment type="catalytic activity">
    <reaction evidence="6 8">
        <text>(sulfur carrier)-H + L-cysteine = (sulfur carrier)-SH + L-alanine</text>
        <dbReference type="Rhea" id="RHEA:43892"/>
        <dbReference type="Rhea" id="RHEA-COMP:14737"/>
        <dbReference type="Rhea" id="RHEA-COMP:14739"/>
        <dbReference type="ChEBI" id="CHEBI:29917"/>
        <dbReference type="ChEBI" id="CHEBI:35235"/>
        <dbReference type="ChEBI" id="CHEBI:57972"/>
        <dbReference type="ChEBI" id="CHEBI:64428"/>
        <dbReference type="EC" id="2.8.1.7"/>
    </reaction>
</comment>
<comment type="similarity">
    <text evidence="2 8">Belongs to the class-V pyridoxal-phosphate-dependent aminotransferase family. Csd subfamily.</text>
</comment>
<protein>
    <recommendedName>
        <fullName evidence="3 8">Cysteine desulfurase</fullName>
        <ecNumber evidence="3 8">2.8.1.7</ecNumber>
    </recommendedName>
</protein>
<dbReference type="GO" id="GO:0030170">
    <property type="term" value="F:pyridoxal phosphate binding"/>
    <property type="evidence" value="ECO:0007669"/>
    <property type="project" value="UniProtKB-UniRule"/>
</dbReference>
<dbReference type="EC" id="2.8.1.7" evidence="3 8"/>
<dbReference type="RefSeq" id="WP_097654222.1">
    <property type="nucleotide sequence ID" value="NZ_LYXE01000127.1"/>
</dbReference>
<evidence type="ECO:0000256" key="3">
    <source>
        <dbReference type="ARBA" id="ARBA00012239"/>
    </source>
</evidence>
<dbReference type="PANTHER" id="PTHR43586:SF8">
    <property type="entry name" value="CYSTEINE DESULFURASE 1, CHLOROPLASTIC"/>
    <property type="match status" value="1"/>
</dbReference>
<dbReference type="NCBIfam" id="TIGR01979">
    <property type="entry name" value="sufS"/>
    <property type="match status" value="1"/>
</dbReference>
<dbReference type="InterPro" id="IPR015424">
    <property type="entry name" value="PyrdxlP-dep_Trfase"/>
</dbReference>
<evidence type="ECO:0000256" key="6">
    <source>
        <dbReference type="ARBA" id="ARBA00050776"/>
    </source>
</evidence>
<dbReference type="PROSITE" id="PS00595">
    <property type="entry name" value="AA_TRANSFER_CLASS_5"/>
    <property type="match status" value="1"/>
</dbReference>
<dbReference type="Proteomes" id="UP000220922">
    <property type="component" value="Unassembled WGS sequence"/>
</dbReference>
<keyword evidence="11" id="KW-1185">Reference proteome</keyword>
<evidence type="ECO:0000259" key="9">
    <source>
        <dbReference type="Pfam" id="PF00266"/>
    </source>
</evidence>
<evidence type="ECO:0000256" key="4">
    <source>
        <dbReference type="ARBA" id="ARBA00022679"/>
    </source>
</evidence>